<keyword evidence="8" id="KW-1133">Transmembrane helix</keyword>
<reference evidence="11" key="1">
    <citation type="submission" date="2020-12" db="EMBL/GenBank/DDBJ databases">
        <title>The genome sequence of Inhella sp. 4Y17.</title>
        <authorList>
            <person name="Liu Y."/>
        </authorList>
    </citation>
    <scope>NUCLEOTIDE SEQUENCE</scope>
    <source>
        <strain evidence="11">4Y10</strain>
    </source>
</reference>
<keyword evidence="3" id="KW-0813">Transport</keyword>
<dbReference type="GO" id="GO:0015627">
    <property type="term" value="C:type II protein secretion system complex"/>
    <property type="evidence" value="ECO:0007669"/>
    <property type="project" value="InterPro"/>
</dbReference>
<evidence type="ECO:0000256" key="1">
    <source>
        <dbReference type="ARBA" id="ARBA00004533"/>
    </source>
</evidence>
<evidence type="ECO:0000256" key="9">
    <source>
        <dbReference type="ARBA" id="ARBA00023136"/>
    </source>
</evidence>
<evidence type="ECO:0000256" key="6">
    <source>
        <dbReference type="ARBA" id="ARBA00022692"/>
    </source>
</evidence>
<dbReference type="GO" id="GO:0015628">
    <property type="term" value="P:protein secretion by the type II secretion system"/>
    <property type="evidence" value="ECO:0007669"/>
    <property type="project" value="InterPro"/>
</dbReference>
<sequence length="404" mass="43602">MSTLLIPLPLRPRLASGASSPASGPSPAGEWPWVLHTPEGVQTGRSTLANLPRADETVLVPHPLQCSFHRTTLPKTAPNRWRAALSGLLEDHLLEDPDGLHLAVQPGALAGEPTWVCVTPRETLSQPLAALESAQRFVDRVCPLAWPTADVEAVVTVGETGEPLVRLSHAGGVLHLPAASWSALQGQGPAPVTWRAEPEAAVAAEALTGQPVSLSPREAQLVGALASGWNLLQFDLAPRVKGLSRLRHWAHRFAQPHWRRVRLGVAALIAVQLVGLNAWAWQQRQEVQRLKAAQTQALKQAFPRVLAVADAPLQMQREMDLLRAQTGQLGDQDFEALMAAATAAWPEDRGPTEALSFESGQLSWPATGWADAQVELMRQRLASMGWSLNAEAGRLTLRKARSAP</sequence>
<name>A0A931NDA9_9BURK</name>
<evidence type="ECO:0000256" key="4">
    <source>
        <dbReference type="ARBA" id="ARBA00022475"/>
    </source>
</evidence>
<dbReference type="InterPro" id="IPR043129">
    <property type="entry name" value="ATPase_NBD"/>
</dbReference>
<evidence type="ECO:0000256" key="5">
    <source>
        <dbReference type="ARBA" id="ARBA00022519"/>
    </source>
</evidence>
<keyword evidence="9" id="KW-0472">Membrane</keyword>
<comment type="caution">
    <text evidence="11">The sequence shown here is derived from an EMBL/GenBank/DDBJ whole genome shotgun (WGS) entry which is preliminary data.</text>
</comment>
<evidence type="ECO:0000256" key="7">
    <source>
        <dbReference type="ARBA" id="ARBA00022927"/>
    </source>
</evidence>
<protein>
    <submittedName>
        <fullName evidence="11">General secretion pathway protein GspL</fullName>
    </submittedName>
</protein>
<dbReference type="GO" id="GO:0009276">
    <property type="term" value="C:Gram-negative-bacterium-type cell wall"/>
    <property type="evidence" value="ECO:0007669"/>
    <property type="project" value="InterPro"/>
</dbReference>
<evidence type="ECO:0000313" key="12">
    <source>
        <dbReference type="Proteomes" id="UP000620139"/>
    </source>
</evidence>
<dbReference type="Pfam" id="PF12693">
    <property type="entry name" value="GspL_C"/>
    <property type="match status" value="1"/>
</dbReference>
<evidence type="ECO:0000256" key="3">
    <source>
        <dbReference type="ARBA" id="ARBA00022448"/>
    </source>
</evidence>
<dbReference type="AlphaFoldDB" id="A0A931NDA9"/>
<evidence type="ECO:0000256" key="8">
    <source>
        <dbReference type="ARBA" id="ARBA00022989"/>
    </source>
</evidence>
<evidence type="ECO:0000313" key="11">
    <source>
        <dbReference type="EMBL" id="MBH9552409.1"/>
    </source>
</evidence>
<comment type="subcellular location">
    <subcellularLocation>
        <location evidence="1">Cell inner membrane</location>
    </subcellularLocation>
</comment>
<dbReference type="NCBIfam" id="TIGR01709">
    <property type="entry name" value="typeII_sec_gspL"/>
    <property type="match status" value="1"/>
</dbReference>
<dbReference type="InterPro" id="IPR025691">
    <property type="entry name" value="GspL_pp_dom"/>
</dbReference>
<keyword evidence="5" id="KW-0997">Cell inner membrane</keyword>
<gene>
    <name evidence="11" type="ORF">I7X43_06035</name>
</gene>
<dbReference type="SUPFAM" id="SSF53067">
    <property type="entry name" value="Actin-like ATPase domain"/>
    <property type="match status" value="1"/>
</dbReference>
<accession>A0A931NDA9</accession>
<keyword evidence="6" id="KW-0812">Transmembrane</keyword>
<keyword evidence="12" id="KW-1185">Reference proteome</keyword>
<dbReference type="RefSeq" id="WP_198100022.1">
    <property type="nucleotide sequence ID" value="NZ_JAEDAL010000002.1"/>
</dbReference>
<evidence type="ECO:0000259" key="10">
    <source>
        <dbReference type="Pfam" id="PF12693"/>
    </source>
</evidence>
<comment type="similarity">
    <text evidence="2">Belongs to the GSP L family.</text>
</comment>
<dbReference type="InterPro" id="IPR007812">
    <property type="entry name" value="T2SS_protein-GspL"/>
</dbReference>
<dbReference type="EMBL" id="JAEDAL010000002">
    <property type="protein sequence ID" value="MBH9552409.1"/>
    <property type="molecule type" value="Genomic_DNA"/>
</dbReference>
<evidence type="ECO:0000256" key="2">
    <source>
        <dbReference type="ARBA" id="ARBA00005318"/>
    </source>
</evidence>
<feature type="domain" description="GspL periplasmic" evidence="10">
    <location>
        <begin position="257"/>
        <end position="390"/>
    </location>
</feature>
<keyword evidence="7" id="KW-0653">Protein transport</keyword>
<keyword evidence="4" id="KW-1003">Cell membrane</keyword>
<proteinExistence type="inferred from homology"/>
<dbReference type="Gene3D" id="3.30.420.380">
    <property type="match status" value="1"/>
</dbReference>
<dbReference type="Proteomes" id="UP000620139">
    <property type="component" value="Unassembled WGS sequence"/>
</dbReference>
<organism evidence="11 12">
    <name type="scientific">Inhella gelatinilytica</name>
    <dbReference type="NCBI Taxonomy" id="2795030"/>
    <lineage>
        <taxon>Bacteria</taxon>
        <taxon>Pseudomonadati</taxon>
        <taxon>Pseudomonadota</taxon>
        <taxon>Betaproteobacteria</taxon>
        <taxon>Burkholderiales</taxon>
        <taxon>Sphaerotilaceae</taxon>
        <taxon>Inhella</taxon>
    </lineage>
</organism>
<dbReference type="GO" id="GO:0005886">
    <property type="term" value="C:plasma membrane"/>
    <property type="evidence" value="ECO:0007669"/>
    <property type="project" value="UniProtKB-SubCell"/>
</dbReference>